<protein>
    <submittedName>
        <fullName evidence="2">Uncharacterized protein</fullName>
    </submittedName>
</protein>
<dbReference type="AlphaFoldDB" id="A0A9D4R9J6"/>
<proteinExistence type="predicted"/>
<evidence type="ECO:0000256" key="1">
    <source>
        <dbReference type="SAM" id="SignalP"/>
    </source>
</evidence>
<feature type="signal peptide" evidence="1">
    <location>
        <begin position="1"/>
        <end position="28"/>
    </location>
</feature>
<dbReference type="EMBL" id="JAIWYP010000003">
    <property type="protein sequence ID" value="KAH3859258.1"/>
    <property type="molecule type" value="Genomic_DNA"/>
</dbReference>
<sequence length="76" mass="8873">MNCTGFTICPIASLQIFLIPVLFSQCWKEVNELETKKEELMKSGPVESKMDVDSDEDLNEEALDEFLDWRSKKSWR</sequence>
<dbReference type="Proteomes" id="UP000828390">
    <property type="component" value="Unassembled WGS sequence"/>
</dbReference>
<comment type="caution">
    <text evidence="2">The sequence shown here is derived from an EMBL/GenBank/DDBJ whole genome shotgun (WGS) entry which is preliminary data.</text>
</comment>
<accession>A0A9D4R9J6</accession>
<keyword evidence="3" id="KW-1185">Reference proteome</keyword>
<reference evidence="2" key="2">
    <citation type="submission" date="2020-11" db="EMBL/GenBank/DDBJ databases">
        <authorList>
            <person name="McCartney M.A."/>
            <person name="Auch B."/>
            <person name="Kono T."/>
            <person name="Mallez S."/>
            <person name="Becker A."/>
            <person name="Gohl D.M."/>
            <person name="Silverstein K.A.T."/>
            <person name="Koren S."/>
            <person name="Bechman K.B."/>
            <person name="Herman A."/>
            <person name="Abrahante J.E."/>
            <person name="Garbe J."/>
        </authorList>
    </citation>
    <scope>NUCLEOTIDE SEQUENCE</scope>
    <source>
        <strain evidence="2">Duluth1</strain>
        <tissue evidence="2">Whole animal</tissue>
    </source>
</reference>
<gene>
    <name evidence="2" type="ORF">DPMN_101975</name>
</gene>
<organism evidence="2 3">
    <name type="scientific">Dreissena polymorpha</name>
    <name type="common">Zebra mussel</name>
    <name type="synonym">Mytilus polymorpha</name>
    <dbReference type="NCBI Taxonomy" id="45954"/>
    <lineage>
        <taxon>Eukaryota</taxon>
        <taxon>Metazoa</taxon>
        <taxon>Spiralia</taxon>
        <taxon>Lophotrochozoa</taxon>
        <taxon>Mollusca</taxon>
        <taxon>Bivalvia</taxon>
        <taxon>Autobranchia</taxon>
        <taxon>Heteroconchia</taxon>
        <taxon>Euheterodonta</taxon>
        <taxon>Imparidentia</taxon>
        <taxon>Neoheterodontei</taxon>
        <taxon>Myida</taxon>
        <taxon>Dreissenoidea</taxon>
        <taxon>Dreissenidae</taxon>
        <taxon>Dreissena</taxon>
    </lineage>
</organism>
<feature type="chain" id="PRO_5038745459" evidence="1">
    <location>
        <begin position="29"/>
        <end position="76"/>
    </location>
</feature>
<evidence type="ECO:0000313" key="2">
    <source>
        <dbReference type="EMBL" id="KAH3859258.1"/>
    </source>
</evidence>
<name>A0A9D4R9J6_DREPO</name>
<keyword evidence="1" id="KW-0732">Signal</keyword>
<evidence type="ECO:0000313" key="3">
    <source>
        <dbReference type="Proteomes" id="UP000828390"/>
    </source>
</evidence>
<reference evidence="2" key="1">
    <citation type="journal article" date="2019" name="bioRxiv">
        <title>The Genome of the Zebra Mussel, Dreissena polymorpha: A Resource for Invasive Species Research.</title>
        <authorList>
            <person name="McCartney M.A."/>
            <person name="Auch B."/>
            <person name="Kono T."/>
            <person name="Mallez S."/>
            <person name="Zhang Y."/>
            <person name="Obille A."/>
            <person name="Becker A."/>
            <person name="Abrahante J.E."/>
            <person name="Garbe J."/>
            <person name="Badalamenti J.P."/>
            <person name="Herman A."/>
            <person name="Mangelson H."/>
            <person name="Liachko I."/>
            <person name="Sullivan S."/>
            <person name="Sone E.D."/>
            <person name="Koren S."/>
            <person name="Silverstein K.A.T."/>
            <person name="Beckman K.B."/>
            <person name="Gohl D.M."/>
        </authorList>
    </citation>
    <scope>NUCLEOTIDE SEQUENCE</scope>
    <source>
        <strain evidence="2">Duluth1</strain>
        <tissue evidence="2">Whole animal</tissue>
    </source>
</reference>